<evidence type="ECO:0000256" key="3">
    <source>
        <dbReference type="ARBA" id="ARBA00023235"/>
    </source>
</evidence>
<evidence type="ECO:0000256" key="4">
    <source>
        <dbReference type="RuleBase" id="RU363019"/>
    </source>
</evidence>
<dbReference type="SUPFAM" id="SSF50891">
    <property type="entry name" value="Cyclophilin-like"/>
    <property type="match status" value="1"/>
</dbReference>
<dbReference type="PRINTS" id="PR00153">
    <property type="entry name" value="CSAPPISMRASE"/>
</dbReference>
<dbReference type="Gene3D" id="2.40.100.10">
    <property type="entry name" value="Cyclophilin-like"/>
    <property type="match status" value="1"/>
</dbReference>
<proteinExistence type="inferred from homology"/>
<dbReference type="EC" id="5.2.1.8" evidence="4"/>
<feature type="region of interest" description="Disordered" evidence="5">
    <location>
        <begin position="37"/>
        <end position="62"/>
    </location>
</feature>
<dbReference type="Pfam" id="PF00160">
    <property type="entry name" value="Pro_isomerase"/>
    <property type="match status" value="1"/>
</dbReference>
<dbReference type="AlphaFoldDB" id="A0A411HKB8"/>
<dbReference type="InterPro" id="IPR002130">
    <property type="entry name" value="Cyclophilin-type_PPIase_dom"/>
</dbReference>
<evidence type="ECO:0000256" key="5">
    <source>
        <dbReference type="SAM" id="MobiDB-lite"/>
    </source>
</evidence>
<evidence type="ECO:0000256" key="2">
    <source>
        <dbReference type="ARBA" id="ARBA00023110"/>
    </source>
</evidence>
<dbReference type="InterPro" id="IPR029000">
    <property type="entry name" value="Cyclophilin-like_dom_sf"/>
</dbReference>
<feature type="signal peptide" evidence="4">
    <location>
        <begin position="1"/>
        <end position="18"/>
    </location>
</feature>
<keyword evidence="2 4" id="KW-0697">Rotamase</keyword>
<evidence type="ECO:0000313" key="8">
    <source>
        <dbReference type="Proteomes" id="UP000291562"/>
    </source>
</evidence>
<sequence>MLKQLLLVLAFAVSPAFAADQAAAPAKPVTAPAPAKAAAKPAVKPADATKPTDASKSTGNPKVKFTTSLGNVTVELYPDKAPKTVENFLQYVKDGFYSGTVFHRVIPSFMVQGGGFSKDLQQKRTRAPIHNEANNGLSNLRGTLAMARTGDPHSASAQFFVNLVDNQRLDYVSETNWGYCVYGKVVAGMDVVDKMAAAPTGPQGPLPSDVPTTPIVIEKAELVK</sequence>
<dbReference type="Proteomes" id="UP000291562">
    <property type="component" value="Chromosome"/>
</dbReference>
<comment type="similarity">
    <text evidence="1 4">Belongs to the cyclophilin-type PPIase family.</text>
</comment>
<keyword evidence="8" id="KW-1185">Reference proteome</keyword>
<feature type="compositionally biased region" description="Polar residues" evidence="5">
    <location>
        <begin position="52"/>
        <end position="62"/>
    </location>
</feature>
<dbReference type="GO" id="GO:0006457">
    <property type="term" value="P:protein folding"/>
    <property type="evidence" value="ECO:0007669"/>
    <property type="project" value="InterPro"/>
</dbReference>
<dbReference type="InterPro" id="IPR020892">
    <property type="entry name" value="Cyclophilin-type_PPIase_CS"/>
</dbReference>
<dbReference type="PROSITE" id="PS00170">
    <property type="entry name" value="CSA_PPIASE_1"/>
    <property type="match status" value="1"/>
</dbReference>
<evidence type="ECO:0000256" key="1">
    <source>
        <dbReference type="ARBA" id="ARBA00007365"/>
    </source>
</evidence>
<dbReference type="KEGG" id="xbc:ELE36_11555"/>
<accession>A0A411HKB8</accession>
<dbReference type="GO" id="GO:0003755">
    <property type="term" value="F:peptidyl-prolyl cis-trans isomerase activity"/>
    <property type="evidence" value="ECO:0007669"/>
    <property type="project" value="UniProtKB-UniRule"/>
</dbReference>
<dbReference type="PROSITE" id="PS50072">
    <property type="entry name" value="CSA_PPIASE_2"/>
    <property type="match status" value="1"/>
</dbReference>
<organism evidence="7 8">
    <name type="scientific">Pseudolysobacter antarcticus</name>
    <dbReference type="NCBI Taxonomy" id="2511995"/>
    <lineage>
        <taxon>Bacteria</taxon>
        <taxon>Pseudomonadati</taxon>
        <taxon>Pseudomonadota</taxon>
        <taxon>Gammaproteobacteria</taxon>
        <taxon>Lysobacterales</taxon>
        <taxon>Rhodanobacteraceae</taxon>
        <taxon>Pseudolysobacter</taxon>
    </lineage>
</organism>
<dbReference type="InterPro" id="IPR044665">
    <property type="entry name" value="E_coli_cyclophilin_A-like"/>
</dbReference>
<dbReference type="PANTHER" id="PTHR43246">
    <property type="entry name" value="PEPTIDYL-PROLYL CIS-TRANS ISOMERASE CYP38, CHLOROPLASTIC"/>
    <property type="match status" value="1"/>
</dbReference>
<comment type="function">
    <text evidence="4">PPIases accelerate the folding of proteins. It catalyzes the cis-trans isomerization of proline imidic peptide bonds in oligopeptides.</text>
</comment>
<dbReference type="RefSeq" id="WP_129833440.1">
    <property type="nucleotide sequence ID" value="NZ_CP035704.1"/>
</dbReference>
<comment type="catalytic activity">
    <reaction evidence="4">
        <text>[protein]-peptidylproline (omega=180) = [protein]-peptidylproline (omega=0)</text>
        <dbReference type="Rhea" id="RHEA:16237"/>
        <dbReference type="Rhea" id="RHEA-COMP:10747"/>
        <dbReference type="Rhea" id="RHEA-COMP:10748"/>
        <dbReference type="ChEBI" id="CHEBI:83833"/>
        <dbReference type="ChEBI" id="CHEBI:83834"/>
        <dbReference type="EC" id="5.2.1.8"/>
    </reaction>
</comment>
<dbReference type="OrthoDB" id="9807797at2"/>
<feature type="compositionally biased region" description="Low complexity" evidence="5">
    <location>
        <begin position="37"/>
        <end position="51"/>
    </location>
</feature>
<dbReference type="CDD" id="cd01920">
    <property type="entry name" value="cyclophilin_EcCYP_like"/>
    <property type="match status" value="1"/>
</dbReference>
<keyword evidence="4" id="KW-0732">Signal</keyword>
<keyword evidence="3 4" id="KW-0413">Isomerase</keyword>
<reference evidence="7 8" key="1">
    <citation type="submission" date="2019-01" db="EMBL/GenBank/DDBJ databases">
        <title>Pseudolysobacter antarctica gen. nov., sp. nov., isolated from Fildes Peninsula, Antarctica.</title>
        <authorList>
            <person name="Wei Z."/>
            <person name="Peng F."/>
        </authorList>
    </citation>
    <scope>NUCLEOTIDE SEQUENCE [LARGE SCALE GENOMIC DNA]</scope>
    <source>
        <strain evidence="7 8">AQ6-296</strain>
    </source>
</reference>
<evidence type="ECO:0000259" key="6">
    <source>
        <dbReference type="PROSITE" id="PS50072"/>
    </source>
</evidence>
<evidence type="ECO:0000313" key="7">
    <source>
        <dbReference type="EMBL" id="QBB70931.1"/>
    </source>
</evidence>
<gene>
    <name evidence="7" type="ORF">ELE36_11555</name>
</gene>
<feature type="domain" description="PPIase cyclophilin-type" evidence="6">
    <location>
        <begin position="67"/>
        <end position="222"/>
    </location>
</feature>
<name>A0A411HKB8_9GAMM</name>
<dbReference type="EMBL" id="CP035704">
    <property type="protein sequence ID" value="QBB70931.1"/>
    <property type="molecule type" value="Genomic_DNA"/>
</dbReference>
<feature type="chain" id="PRO_5018818666" description="Peptidyl-prolyl cis-trans isomerase" evidence="4">
    <location>
        <begin position="19"/>
        <end position="224"/>
    </location>
</feature>
<protein>
    <recommendedName>
        <fullName evidence="4">Peptidyl-prolyl cis-trans isomerase</fullName>
        <shortName evidence="4">PPIase</shortName>
        <ecNumber evidence="4">5.2.1.8</ecNumber>
    </recommendedName>
</protein>